<reference evidence="1" key="1">
    <citation type="submission" date="2016-04" db="EMBL/GenBank/DDBJ databases">
        <authorList>
            <person name="Evans L.H."/>
            <person name="Alamgir A."/>
            <person name="Owens N."/>
            <person name="Weber N.D."/>
            <person name="Virtaneva K."/>
            <person name="Barbian K."/>
            <person name="Babar A."/>
            <person name="Rosenke K."/>
        </authorList>
    </citation>
    <scope>NUCLEOTIDE SEQUENCE</scope>
    <source>
        <strain evidence="1">92-2</strain>
    </source>
</reference>
<gene>
    <name evidence="1" type="ORF">KM92DES2_11141</name>
</gene>
<protein>
    <submittedName>
        <fullName evidence="1">Uncharacterized protein</fullName>
    </submittedName>
</protein>
<name>A0A212JHY5_9BACT</name>
<evidence type="ECO:0000313" key="1">
    <source>
        <dbReference type="EMBL" id="SBV99038.1"/>
    </source>
</evidence>
<dbReference type="AlphaFoldDB" id="A0A212JHY5"/>
<organism evidence="1">
    <name type="scientific">uncultured Desulfovibrio sp</name>
    <dbReference type="NCBI Taxonomy" id="167968"/>
    <lineage>
        <taxon>Bacteria</taxon>
        <taxon>Pseudomonadati</taxon>
        <taxon>Thermodesulfobacteriota</taxon>
        <taxon>Desulfovibrionia</taxon>
        <taxon>Desulfovibrionales</taxon>
        <taxon>Desulfovibrionaceae</taxon>
        <taxon>Desulfovibrio</taxon>
        <taxon>environmental samples</taxon>
    </lineage>
</organism>
<accession>A0A212JHY5</accession>
<proteinExistence type="predicted"/>
<dbReference type="EMBL" id="FLUP01000001">
    <property type="protein sequence ID" value="SBV99038.1"/>
    <property type="molecule type" value="Genomic_DNA"/>
</dbReference>
<sequence>MGPLPLAFYVLQISLVSDGPPLVLPGSGSTEKVEPVAA</sequence>